<gene>
    <name evidence="1" type="ORF">ACD_2C00033G0016</name>
</gene>
<organism evidence="1">
    <name type="scientific">uncultured bacterium</name>
    <name type="common">gcode 4</name>
    <dbReference type="NCBI Taxonomy" id="1234023"/>
    <lineage>
        <taxon>Bacteria</taxon>
        <taxon>environmental samples</taxon>
    </lineage>
</organism>
<proteinExistence type="predicted"/>
<dbReference type="AlphaFoldDB" id="K2H2Y1"/>
<name>K2H2Y1_9BACT</name>
<accession>K2H2Y1</accession>
<evidence type="ECO:0000313" key="1">
    <source>
        <dbReference type="EMBL" id="EKE30175.1"/>
    </source>
</evidence>
<comment type="caution">
    <text evidence="1">The sequence shown here is derived from an EMBL/GenBank/DDBJ whole genome shotgun (WGS) entry which is preliminary data.</text>
</comment>
<dbReference type="EMBL" id="AMFJ01000033">
    <property type="protein sequence ID" value="EKE30175.1"/>
    <property type="molecule type" value="Genomic_DNA"/>
</dbReference>
<sequence>MNKEFRWDRQRLHETITQMTESELSLCIALKKIFSSKVGNISVNTDYFISNPPLQPKFQVTEYVESCWISVPKRFKGIEEALESGDDFIVRSEHPYEYAWIWWLLDSFCYNENTRDGIQRHIKSGDIKLTPEEKINSWWIERNNKIFYKLLAQFQMWMIGEQEFTDGMKLTSLKWIKRFSNLTGTKIEDFMKDFSFSYWHFIEWYNRTIIADDSIRWRYHVITNWGINKRYRNYTIFENWRVLPNEVSELEPALAMSLKEDIWFYEKVRNLPKFDWENCPIIEIQTAFDWTNYFLQTHYWRKTNIWDFVLDREPEPWEIEAEFVRWATPREWLTGVVSVTYNYGALDLWGEIWCNDANNSVIYSWFRDDDKKVWLVSWSFNRVKYSITCHTKINEMFWPDISVVIDLENLIEEGKRKILHNLARKNKTFIGLNFRVISDWRRCYMKMIDDIDEVISRHDWVRK</sequence>
<reference evidence="1" key="1">
    <citation type="journal article" date="2012" name="Science">
        <title>Fermentation, hydrogen, and sulfur metabolism in multiple uncultivated bacterial phyla.</title>
        <authorList>
            <person name="Wrighton K.C."/>
            <person name="Thomas B.C."/>
            <person name="Sharon I."/>
            <person name="Miller C.S."/>
            <person name="Castelle C.J."/>
            <person name="VerBerkmoes N.C."/>
            <person name="Wilkins M.J."/>
            <person name="Hettich R.L."/>
            <person name="Lipton M.S."/>
            <person name="Williams K.H."/>
            <person name="Long P.E."/>
            <person name="Banfield J.F."/>
        </authorList>
    </citation>
    <scope>NUCLEOTIDE SEQUENCE [LARGE SCALE GENOMIC DNA]</scope>
</reference>
<protein>
    <submittedName>
        <fullName evidence="1">Uncharacterized protein</fullName>
    </submittedName>
</protein>